<feature type="compositionally biased region" description="Low complexity" evidence="1">
    <location>
        <begin position="129"/>
        <end position="163"/>
    </location>
</feature>
<evidence type="ECO:0000313" key="3">
    <source>
        <dbReference type="EMBL" id="BCT77095.1"/>
    </source>
</evidence>
<sequence length="375" mass="39139">MTLVERSEAESKPPLVPVVERSEAPVVERSEAESKPPLAERSEPPVVERSEAESKPPLVPVVERSEAESKPPAVPLVERSEAESKPPAPRTLTRRAMALAVLALGLSACSPAAVVERSEAESKPPAIGPSPTATPTGASTTAAPSPAPSSSAVPSPTAAAASAAPPPTPTPTIGRFAAAANPASALVVVNKRRPLAPIDFVPELTRPNVPLATSGESTLLNPTTARAAEKMFAAAAAAGAPMTLVSGYRSYATQVATYSGWVAREGQAMADVASARPGYSEHQTGWAFDIGDASGACSLQPCFKDTGAAQWAAAHAWEFGFIVRYPWWFHETTGYYYEPWHLRYIGVEAAAAMHAQGTNTLEDFLGLPPAPTYAG</sequence>
<feature type="region of interest" description="Disordered" evidence="1">
    <location>
        <begin position="117"/>
        <end position="175"/>
    </location>
</feature>
<dbReference type="PANTHER" id="PTHR34385">
    <property type="entry name" value="D-ALANYL-D-ALANINE CARBOXYPEPTIDASE"/>
    <property type="match status" value="1"/>
</dbReference>
<evidence type="ECO:0000313" key="4">
    <source>
        <dbReference type="Proteomes" id="UP001319861"/>
    </source>
</evidence>
<reference evidence="3 4" key="1">
    <citation type="journal article" date="2021" name="J. Biosci. Bioeng.">
        <title>Identification and characterization of a chc gene cluster responsible for the aromatization pathway of cyclohexanecarboxylate degradation in Sinomonas cyclohexanicum ATCC 51369.</title>
        <authorList>
            <person name="Yamamoto T."/>
            <person name="Hasegawa Y."/>
            <person name="Lau P.C.K."/>
            <person name="Iwaki H."/>
        </authorList>
    </citation>
    <scope>NUCLEOTIDE SEQUENCE [LARGE SCALE GENOMIC DNA]</scope>
    <source>
        <strain evidence="3 4">ATCC 51369</strain>
    </source>
</reference>
<feature type="region of interest" description="Disordered" evidence="1">
    <location>
        <begin position="1"/>
        <end position="91"/>
    </location>
</feature>
<protein>
    <recommendedName>
        <fullName evidence="2">D-alanyl-D-alanine carboxypeptidase-like core domain-containing protein</fullName>
    </recommendedName>
</protein>
<feature type="compositionally biased region" description="Basic and acidic residues" evidence="1">
    <location>
        <begin position="20"/>
        <end position="54"/>
    </location>
</feature>
<name>A0ABM7PXQ9_SINCY</name>
<dbReference type="Gene3D" id="3.30.1380.10">
    <property type="match status" value="1"/>
</dbReference>
<dbReference type="InterPro" id="IPR052179">
    <property type="entry name" value="DD-CPase-like"/>
</dbReference>
<dbReference type="SUPFAM" id="SSF55166">
    <property type="entry name" value="Hedgehog/DD-peptidase"/>
    <property type="match status" value="1"/>
</dbReference>
<accession>A0ABM7PXQ9</accession>
<dbReference type="InterPro" id="IPR058193">
    <property type="entry name" value="VanY/YodJ_core_dom"/>
</dbReference>
<dbReference type="Proteomes" id="UP001319861">
    <property type="component" value="Chromosome"/>
</dbReference>
<dbReference type="EMBL" id="AP024525">
    <property type="protein sequence ID" value="BCT77095.1"/>
    <property type="molecule type" value="Genomic_DNA"/>
</dbReference>
<proteinExistence type="predicted"/>
<feature type="compositionally biased region" description="Basic and acidic residues" evidence="1">
    <location>
        <begin position="1"/>
        <end position="11"/>
    </location>
</feature>
<dbReference type="PANTHER" id="PTHR34385:SF1">
    <property type="entry name" value="PEPTIDOGLYCAN L-ALANYL-D-GLUTAMATE ENDOPEPTIDASE CWLK"/>
    <property type="match status" value="1"/>
</dbReference>
<dbReference type="Pfam" id="PF02557">
    <property type="entry name" value="VanY"/>
    <property type="match status" value="1"/>
</dbReference>
<dbReference type="CDD" id="cd14852">
    <property type="entry name" value="LD-carboxypeptidase"/>
    <property type="match status" value="1"/>
</dbReference>
<dbReference type="InterPro" id="IPR009045">
    <property type="entry name" value="Zn_M74/Hedgehog-like"/>
</dbReference>
<evidence type="ECO:0000256" key="1">
    <source>
        <dbReference type="SAM" id="MobiDB-lite"/>
    </source>
</evidence>
<dbReference type="InterPro" id="IPR003709">
    <property type="entry name" value="VanY-like_core_dom"/>
</dbReference>
<keyword evidence="4" id="KW-1185">Reference proteome</keyword>
<organism evidence="3 4">
    <name type="scientific">Sinomonas cyclohexanicum</name>
    <name type="common">Corynebacterium cyclohexanicum</name>
    <dbReference type="NCBI Taxonomy" id="322009"/>
    <lineage>
        <taxon>Bacteria</taxon>
        <taxon>Bacillati</taxon>
        <taxon>Actinomycetota</taxon>
        <taxon>Actinomycetes</taxon>
        <taxon>Micrococcales</taxon>
        <taxon>Micrococcaceae</taxon>
        <taxon>Sinomonas</taxon>
    </lineage>
</organism>
<feature type="domain" description="D-alanyl-D-alanine carboxypeptidase-like core" evidence="2">
    <location>
        <begin position="219"/>
        <end position="346"/>
    </location>
</feature>
<gene>
    <name evidence="3" type="ORF">SCMU_29370</name>
</gene>
<evidence type="ECO:0000259" key="2">
    <source>
        <dbReference type="Pfam" id="PF02557"/>
    </source>
</evidence>